<dbReference type="AlphaFoldDB" id="A0A850EL41"/>
<feature type="domain" description="Nudix hydrolase" evidence="1">
    <location>
        <begin position="29"/>
        <end position="168"/>
    </location>
</feature>
<evidence type="ECO:0000259" key="1">
    <source>
        <dbReference type="PROSITE" id="PS51462"/>
    </source>
</evidence>
<sequence length="213" mass="25112">MNSEMLKIFDDNRNPIGVSTREEVHRFGHWHETFHCWFISSEGDKEYIYLQLRSDQKKDYPNLLDITAAGHILAHETVLDGIREVHEEIGIEVTIDELKSLGVIDYITEQPSLIDKELANVFLYRYTKTLEDFTLQEEEVAGIFKAEFDDFYDLWHGEKEQIQASGFIIECGGVRIPMKKMFDKDHFVPHEESFYQHIARLIRECLIKKPFIR</sequence>
<dbReference type="SUPFAM" id="SSF55811">
    <property type="entry name" value="Nudix"/>
    <property type="match status" value="1"/>
</dbReference>
<name>A0A850EL41_9BACL</name>
<protein>
    <submittedName>
        <fullName evidence="2">NUDIX domain-containing protein</fullName>
    </submittedName>
</protein>
<organism evidence="2 3">
    <name type="scientific">Paenibacillus agri</name>
    <dbReference type="NCBI Taxonomy" id="2744309"/>
    <lineage>
        <taxon>Bacteria</taxon>
        <taxon>Bacillati</taxon>
        <taxon>Bacillota</taxon>
        <taxon>Bacilli</taxon>
        <taxon>Bacillales</taxon>
        <taxon>Paenibacillaceae</taxon>
        <taxon>Paenibacillus</taxon>
    </lineage>
</organism>
<dbReference type="Gene3D" id="3.90.79.10">
    <property type="entry name" value="Nucleoside Triphosphate Pyrophosphohydrolase"/>
    <property type="match status" value="1"/>
</dbReference>
<dbReference type="Proteomes" id="UP000564806">
    <property type="component" value="Unassembled WGS sequence"/>
</dbReference>
<dbReference type="EMBL" id="JABWCS010000201">
    <property type="protein sequence ID" value="NUU60449.1"/>
    <property type="molecule type" value="Genomic_DNA"/>
</dbReference>
<gene>
    <name evidence="2" type="ORF">HPT30_08850</name>
</gene>
<dbReference type="GO" id="GO:0003824">
    <property type="term" value="F:catalytic activity"/>
    <property type="evidence" value="ECO:0007669"/>
    <property type="project" value="UniProtKB-ARBA"/>
</dbReference>
<accession>A0A850EL41</accession>
<proteinExistence type="predicted"/>
<dbReference type="InterPro" id="IPR000086">
    <property type="entry name" value="NUDIX_hydrolase_dom"/>
</dbReference>
<comment type="caution">
    <text evidence="2">The sequence shown here is derived from an EMBL/GenBank/DDBJ whole genome shotgun (WGS) entry which is preliminary data.</text>
</comment>
<dbReference type="PANTHER" id="PTHR10885:SF0">
    <property type="entry name" value="ISOPENTENYL-DIPHOSPHATE DELTA-ISOMERASE"/>
    <property type="match status" value="1"/>
</dbReference>
<evidence type="ECO:0000313" key="2">
    <source>
        <dbReference type="EMBL" id="NUU60449.1"/>
    </source>
</evidence>
<dbReference type="InterPro" id="IPR015797">
    <property type="entry name" value="NUDIX_hydrolase-like_dom_sf"/>
</dbReference>
<dbReference type="Pfam" id="PF00293">
    <property type="entry name" value="NUDIX"/>
    <property type="match status" value="1"/>
</dbReference>
<dbReference type="RefSeq" id="WP_175371038.1">
    <property type="nucleotide sequence ID" value="NZ_JABWCS010000201.1"/>
</dbReference>
<keyword evidence="3" id="KW-1185">Reference proteome</keyword>
<reference evidence="2" key="1">
    <citation type="submission" date="2020-06" db="EMBL/GenBank/DDBJ databases">
        <title>Paenibacillus sp. nov., isolated from soil.</title>
        <authorList>
            <person name="Seo Y.L."/>
        </authorList>
    </citation>
    <scope>NUCLEOTIDE SEQUENCE [LARGE SCALE GENOMIC DNA]</scope>
    <source>
        <strain evidence="2">JW14</strain>
    </source>
</reference>
<dbReference type="PROSITE" id="PS51462">
    <property type="entry name" value="NUDIX"/>
    <property type="match status" value="1"/>
</dbReference>
<evidence type="ECO:0000313" key="3">
    <source>
        <dbReference type="Proteomes" id="UP000564806"/>
    </source>
</evidence>
<dbReference type="CDD" id="cd04692">
    <property type="entry name" value="NUDIX_Hydrolase"/>
    <property type="match status" value="1"/>
</dbReference>
<dbReference type="PANTHER" id="PTHR10885">
    <property type="entry name" value="ISOPENTENYL-DIPHOSPHATE DELTA-ISOMERASE"/>
    <property type="match status" value="1"/>
</dbReference>